<evidence type="ECO:0000313" key="2">
    <source>
        <dbReference type="Proteomes" id="UP001387364"/>
    </source>
</evidence>
<proteinExistence type="predicted"/>
<protein>
    <recommendedName>
        <fullName evidence="3">KTSC domain-containing protein</fullName>
    </recommendedName>
</protein>
<evidence type="ECO:0000313" key="1">
    <source>
        <dbReference type="EMBL" id="WXB94503.1"/>
    </source>
</evidence>
<reference evidence="1 2" key="1">
    <citation type="submission" date="2024-02" db="EMBL/GenBank/DDBJ databases">
        <title>Seven novel Bacillus-like species.</title>
        <authorList>
            <person name="Liu G."/>
        </authorList>
    </citation>
    <scope>NUCLEOTIDE SEQUENCE [LARGE SCALE GENOMIC DNA]</scope>
    <source>
        <strain evidence="1 2">FJAT-52991</strain>
    </source>
</reference>
<dbReference type="EMBL" id="CP147404">
    <property type="protein sequence ID" value="WXB94503.1"/>
    <property type="molecule type" value="Genomic_DNA"/>
</dbReference>
<name>A0ABZ2N9Y2_9BACI</name>
<evidence type="ECO:0008006" key="3">
    <source>
        <dbReference type="Google" id="ProtNLM"/>
    </source>
</evidence>
<keyword evidence="2" id="KW-1185">Reference proteome</keyword>
<sequence length="76" mass="8683">MSERTAKTPPAGTGDEEINCDVKFTQIFEHGTKVKIRFSIELANYSLKDFHRVLSFVSSSARKFYLQVAEKISNRL</sequence>
<accession>A0ABZ2N9Y2</accession>
<gene>
    <name evidence="1" type="ORF">WDJ61_07710</name>
</gene>
<dbReference type="Proteomes" id="UP001387364">
    <property type="component" value="Chromosome"/>
</dbReference>
<organism evidence="1 2">
    <name type="scientific">Bacillus kandeliae</name>
    <dbReference type="NCBI Taxonomy" id="3129297"/>
    <lineage>
        <taxon>Bacteria</taxon>
        <taxon>Bacillati</taxon>
        <taxon>Bacillota</taxon>
        <taxon>Bacilli</taxon>
        <taxon>Bacillales</taxon>
        <taxon>Bacillaceae</taxon>
        <taxon>Bacillus</taxon>
    </lineage>
</organism>
<dbReference type="RefSeq" id="WP_338754238.1">
    <property type="nucleotide sequence ID" value="NZ_CP147404.1"/>
</dbReference>